<dbReference type="Proteomes" id="UP001163846">
    <property type="component" value="Unassembled WGS sequence"/>
</dbReference>
<name>A0AA38UK07_9AGAR</name>
<organism evidence="1 2">
    <name type="scientific">Lentinula raphanica</name>
    <dbReference type="NCBI Taxonomy" id="153919"/>
    <lineage>
        <taxon>Eukaryota</taxon>
        <taxon>Fungi</taxon>
        <taxon>Dikarya</taxon>
        <taxon>Basidiomycota</taxon>
        <taxon>Agaricomycotina</taxon>
        <taxon>Agaricomycetes</taxon>
        <taxon>Agaricomycetidae</taxon>
        <taxon>Agaricales</taxon>
        <taxon>Marasmiineae</taxon>
        <taxon>Omphalotaceae</taxon>
        <taxon>Lentinula</taxon>
    </lineage>
</organism>
<accession>A0AA38UK07</accession>
<dbReference type="EMBL" id="MU805950">
    <property type="protein sequence ID" value="KAJ3844617.1"/>
    <property type="molecule type" value="Genomic_DNA"/>
</dbReference>
<sequence length="299" mass="33547">MNNIQIIYDPKGEHILSEKAIKEGWDTFIFRGGFPAMLLVGINTTFFGLSTSDVARWLSIITRGKPGNPPDVYPCEIATFGILLHETLAVGPSPVNWDSEAEWVTGNYTVKHPRPYDNYCTGGRIYTIQEFGEMGYARLKRGLPRTEALATIEWKETPTTPKVDVGIEHISIDEKIVALPSVLVDAFLNNLFGIDVVNMIPTFIKFPGLSSESSHLLDMCCVSKGSNMEFIMENFRVCLRVHCLGGDVQLDFEPGAIDVRLDEWNEQIPSKDEDLLDAVIRADWIKVCDIELVHVEKKN</sequence>
<evidence type="ECO:0000313" key="2">
    <source>
        <dbReference type="Proteomes" id="UP001163846"/>
    </source>
</evidence>
<proteinExistence type="predicted"/>
<gene>
    <name evidence="1" type="ORF">F5878DRAFT_601628</name>
</gene>
<keyword evidence="2" id="KW-1185">Reference proteome</keyword>
<dbReference type="AlphaFoldDB" id="A0AA38UK07"/>
<reference evidence="1" key="1">
    <citation type="submission" date="2022-08" db="EMBL/GenBank/DDBJ databases">
        <authorList>
            <consortium name="DOE Joint Genome Institute"/>
            <person name="Min B."/>
            <person name="Riley R."/>
            <person name="Sierra-Patev S."/>
            <person name="Naranjo-Ortiz M."/>
            <person name="Looney B."/>
            <person name="Konkel Z."/>
            <person name="Slot J.C."/>
            <person name="Sakamoto Y."/>
            <person name="Steenwyk J.L."/>
            <person name="Rokas A."/>
            <person name="Carro J."/>
            <person name="Camarero S."/>
            <person name="Ferreira P."/>
            <person name="Molpeceres G."/>
            <person name="Ruiz-Duenas F.J."/>
            <person name="Serrano A."/>
            <person name="Henrissat B."/>
            <person name="Drula E."/>
            <person name="Hughes K.W."/>
            <person name="Mata J.L."/>
            <person name="Ishikawa N.K."/>
            <person name="Vargas-Isla R."/>
            <person name="Ushijima S."/>
            <person name="Smith C.A."/>
            <person name="Ahrendt S."/>
            <person name="Andreopoulos W."/>
            <person name="He G."/>
            <person name="Labutti K."/>
            <person name="Lipzen A."/>
            <person name="Ng V."/>
            <person name="Sandor L."/>
            <person name="Barry K."/>
            <person name="Martinez A.T."/>
            <person name="Xiao Y."/>
            <person name="Gibbons J.G."/>
            <person name="Terashima K."/>
            <person name="Hibbett D.S."/>
            <person name="Grigoriev I.V."/>
        </authorList>
    </citation>
    <scope>NUCLEOTIDE SEQUENCE</scope>
    <source>
        <strain evidence="1">TFB9207</strain>
    </source>
</reference>
<evidence type="ECO:0000313" key="1">
    <source>
        <dbReference type="EMBL" id="KAJ3844617.1"/>
    </source>
</evidence>
<protein>
    <submittedName>
        <fullName evidence="1">Uncharacterized protein</fullName>
    </submittedName>
</protein>
<comment type="caution">
    <text evidence="1">The sequence shown here is derived from an EMBL/GenBank/DDBJ whole genome shotgun (WGS) entry which is preliminary data.</text>
</comment>